<dbReference type="AlphaFoldDB" id="K6WCZ8"/>
<dbReference type="Pfam" id="PF00675">
    <property type="entry name" value="Peptidase_M16"/>
    <property type="match status" value="1"/>
</dbReference>
<accession>K6WCZ8</accession>
<dbReference type="RefSeq" id="WP_006593687.1">
    <property type="nucleotide sequence ID" value="NZ_BAHD01000058.1"/>
</dbReference>
<keyword evidence="4" id="KW-1185">Reference proteome</keyword>
<dbReference type="InterPro" id="IPR050361">
    <property type="entry name" value="MPP/UQCRC_Complex"/>
</dbReference>
<dbReference type="Proteomes" id="UP000008366">
    <property type="component" value="Unassembled WGS sequence"/>
</dbReference>
<dbReference type="PANTHER" id="PTHR11851:SF224">
    <property type="entry name" value="PROCESSING PROTEASE"/>
    <property type="match status" value="1"/>
</dbReference>
<gene>
    <name evidence="3" type="ORF">KILIM_058_00070</name>
</gene>
<reference evidence="3 4" key="1">
    <citation type="submission" date="2012-08" db="EMBL/GenBank/DDBJ databases">
        <title>Whole genome shotgun sequence of Kineosphaera limosa NBRC 100340.</title>
        <authorList>
            <person name="Yoshida I."/>
            <person name="Isaki S."/>
            <person name="Hosoyama A."/>
            <person name="Tsuchikane K."/>
            <person name="Katsumata H."/>
            <person name="Ando Y."/>
            <person name="Ohji S."/>
            <person name="Hamada M."/>
            <person name="Tamura T."/>
            <person name="Yamazoe A."/>
            <person name="Yamazaki S."/>
            <person name="Fujita N."/>
        </authorList>
    </citation>
    <scope>NUCLEOTIDE SEQUENCE [LARGE SCALE GENOMIC DNA]</scope>
    <source>
        <strain evidence="3 4">NBRC 100340</strain>
    </source>
</reference>
<dbReference type="SUPFAM" id="SSF63411">
    <property type="entry name" value="LuxS/MPP-like metallohydrolase"/>
    <property type="match status" value="2"/>
</dbReference>
<dbReference type="eggNOG" id="COG0612">
    <property type="taxonomic scope" value="Bacteria"/>
</dbReference>
<evidence type="ECO:0000313" key="3">
    <source>
        <dbReference type="EMBL" id="GAB97155.1"/>
    </source>
</evidence>
<dbReference type="OrthoDB" id="9811314at2"/>
<dbReference type="GO" id="GO:0046872">
    <property type="term" value="F:metal ion binding"/>
    <property type="evidence" value="ECO:0007669"/>
    <property type="project" value="InterPro"/>
</dbReference>
<dbReference type="InterPro" id="IPR011249">
    <property type="entry name" value="Metalloenz_LuxS/M16"/>
</dbReference>
<protein>
    <submittedName>
        <fullName evidence="3">Putative peptidase M16 family protein</fullName>
    </submittedName>
</protein>
<feature type="domain" description="Peptidase M16 C-terminal" evidence="2">
    <location>
        <begin position="185"/>
        <end position="357"/>
    </location>
</feature>
<comment type="caution">
    <text evidence="3">The sequence shown here is derived from an EMBL/GenBank/DDBJ whole genome shotgun (WGS) entry which is preliminary data.</text>
</comment>
<feature type="domain" description="Peptidase M16 N-terminal" evidence="1">
    <location>
        <begin position="41"/>
        <end position="173"/>
    </location>
</feature>
<name>K6WCZ8_9MICO</name>
<dbReference type="STRING" id="1184609.KILIM_058_00070"/>
<dbReference type="Pfam" id="PF05193">
    <property type="entry name" value="Peptidase_M16_C"/>
    <property type="match status" value="1"/>
</dbReference>
<dbReference type="Gene3D" id="3.30.830.10">
    <property type="entry name" value="Metalloenzyme, LuxS/M16 peptidase-like"/>
    <property type="match status" value="2"/>
</dbReference>
<sequence length="458" mass="48772">MKTAKRPSVSPARSWSFPVPRRTDLDNGLTALSFDLPGQHVLSVRLAVPLPLPSEPPAVEGIGTLMARTLDEGTQRWSAEEMAELLERRGVALAAGVGERGFVVDMDVPKRRFGDALDLLRQALAEPAFGEAEVRRGVRARLADIEQELASPGQRAAIEFVRAYYRSDSRVSRPTGGSAQTVAAITPAALREYHARHLGPVGGTVILAGDLSGVDIEAELEAGLGAWSDPADRQAPAPVPTAARADDATGIVLVHRPGAVQSELHLGCPGPSREVEGGWAPYPVLAFLIGGAPQARLDAVLREELGYTYGMRAGFRPRVGSGLFVASGSVRADVTAEALGATFDILRAARDGFTGDEARAGIDFLCETAPGRYATADSVADEAVSRALEGLDTEHTTRTLRQMRELTPKRLRRAYRSVVADTDAQWTTIVVGDAEAVGPGLERLADERGLGAVRVIDR</sequence>
<evidence type="ECO:0000313" key="4">
    <source>
        <dbReference type="Proteomes" id="UP000008366"/>
    </source>
</evidence>
<dbReference type="EMBL" id="BAHD01000058">
    <property type="protein sequence ID" value="GAB97155.1"/>
    <property type="molecule type" value="Genomic_DNA"/>
</dbReference>
<organism evidence="3 4">
    <name type="scientific">Kineosphaera limosa NBRC 100340</name>
    <dbReference type="NCBI Taxonomy" id="1184609"/>
    <lineage>
        <taxon>Bacteria</taxon>
        <taxon>Bacillati</taxon>
        <taxon>Actinomycetota</taxon>
        <taxon>Actinomycetes</taxon>
        <taxon>Micrococcales</taxon>
        <taxon>Dermatophilaceae</taxon>
        <taxon>Kineosphaera</taxon>
    </lineage>
</organism>
<proteinExistence type="predicted"/>
<evidence type="ECO:0000259" key="1">
    <source>
        <dbReference type="Pfam" id="PF00675"/>
    </source>
</evidence>
<evidence type="ECO:0000259" key="2">
    <source>
        <dbReference type="Pfam" id="PF05193"/>
    </source>
</evidence>
<dbReference type="InterPro" id="IPR011765">
    <property type="entry name" value="Pept_M16_N"/>
</dbReference>
<dbReference type="InterPro" id="IPR007863">
    <property type="entry name" value="Peptidase_M16_C"/>
</dbReference>
<dbReference type="PANTHER" id="PTHR11851">
    <property type="entry name" value="METALLOPROTEASE"/>
    <property type="match status" value="1"/>
</dbReference>